<evidence type="ECO:0000313" key="2">
    <source>
        <dbReference type="Proteomes" id="UP000176424"/>
    </source>
</evidence>
<dbReference type="GO" id="GO:0008967">
    <property type="term" value="F:phosphoglycolate phosphatase activity"/>
    <property type="evidence" value="ECO:0007669"/>
    <property type="project" value="TreeGrafter"/>
</dbReference>
<dbReference type="SFLD" id="SFLDG01129">
    <property type="entry name" value="C1.5:_HAD__Beta-PGM__Phosphata"/>
    <property type="match status" value="1"/>
</dbReference>
<dbReference type="Gene3D" id="3.40.50.1000">
    <property type="entry name" value="HAD superfamily/HAD-like"/>
    <property type="match status" value="1"/>
</dbReference>
<dbReference type="InterPro" id="IPR023214">
    <property type="entry name" value="HAD_sf"/>
</dbReference>
<dbReference type="SFLD" id="SFLDG01135">
    <property type="entry name" value="C1.5.6:_HAD__Beta-PGM__Phospha"/>
    <property type="match status" value="1"/>
</dbReference>
<sequence>MIQAVIFDLDGTVIDNEQFWEEAFVKVAQSKGIEKPKLVMENGWWHEPGLGLSGNWRRLVSDSENKTVDAIEKLVGLTVKEYNELNLTVSPRDGVGEAVAIAKERKWQTGLCTGSTWSIVEKELEEMSMQLAFDMTVTGEEVYMSKPDPEIYLLAMQKLGIEPAEGLVVEDAIAGIRSAKEAGLKVIGLISGYATKEMMQAAGADYVVSDFADVIELFKTIE</sequence>
<evidence type="ECO:0000313" key="1">
    <source>
        <dbReference type="EMBL" id="OGD09506.1"/>
    </source>
</evidence>
<dbReference type="InterPro" id="IPR050155">
    <property type="entry name" value="HAD-like_hydrolase_sf"/>
</dbReference>
<organism evidence="1 2">
    <name type="scientific">Candidatus Amesbacteria bacterium RIFOXYB1_FULL_44_23</name>
    <dbReference type="NCBI Taxonomy" id="1797263"/>
    <lineage>
        <taxon>Bacteria</taxon>
        <taxon>Candidatus Amesiibacteriota</taxon>
    </lineage>
</organism>
<dbReference type="PANTHER" id="PTHR43434">
    <property type="entry name" value="PHOSPHOGLYCOLATE PHOSPHATASE"/>
    <property type="match status" value="1"/>
</dbReference>
<dbReference type="Proteomes" id="UP000176424">
    <property type="component" value="Unassembled WGS sequence"/>
</dbReference>
<dbReference type="PANTHER" id="PTHR43434:SF1">
    <property type="entry name" value="PHOSPHOGLYCOLATE PHOSPHATASE"/>
    <property type="match status" value="1"/>
</dbReference>
<name>A0A1F4ZUI9_9BACT</name>
<accession>A0A1F4ZUI9</accession>
<dbReference type="InterPro" id="IPR023198">
    <property type="entry name" value="PGP-like_dom2"/>
</dbReference>
<gene>
    <name evidence="1" type="ORF">A2397_02350</name>
</gene>
<dbReference type="NCBIfam" id="TIGR01509">
    <property type="entry name" value="HAD-SF-IA-v3"/>
    <property type="match status" value="1"/>
</dbReference>
<dbReference type="GO" id="GO:0005829">
    <property type="term" value="C:cytosol"/>
    <property type="evidence" value="ECO:0007669"/>
    <property type="project" value="TreeGrafter"/>
</dbReference>
<dbReference type="AlphaFoldDB" id="A0A1F4ZUI9"/>
<proteinExistence type="predicted"/>
<dbReference type="EMBL" id="MEXR01000032">
    <property type="protein sequence ID" value="OGD09506.1"/>
    <property type="molecule type" value="Genomic_DNA"/>
</dbReference>
<dbReference type="GO" id="GO:0006281">
    <property type="term" value="P:DNA repair"/>
    <property type="evidence" value="ECO:0007669"/>
    <property type="project" value="TreeGrafter"/>
</dbReference>
<dbReference type="SUPFAM" id="SSF56784">
    <property type="entry name" value="HAD-like"/>
    <property type="match status" value="1"/>
</dbReference>
<dbReference type="PRINTS" id="PR00413">
    <property type="entry name" value="HADHALOGNASE"/>
</dbReference>
<reference evidence="1 2" key="1">
    <citation type="journal article" date="2016" name="Nat. Commun.">
        <title>Thousands of microbial genomes shed light on interconnected biogeochemical processes in an aquifer system.</title>
        <authorList>
            <person name="Anantharaman K."/>
            <person name="Brown C.T."/>
            <person name="Hug L.A."/>
            <person name="Sharon I."/>
            <person name="Castelle C.J."/>
            <person name="Probst A.J."/>
            <person name="Thomas B.C."/>
            <person name="Singh A."/>
            <person name="Wilkins M.J."/>
            <person name="Karaoz U."/>
            <person name="Brodie E.L."/>
            <person name="Williams K.H."/>
            <person name="Hubbard S.S."/>
            <person name="Banfield J.F."/>
        </authorList>
    </citation>
    <scope>NUCLEOTIDE SEQUENCE [LARGE SCALE GENOMIC DNA]</scope>
</reference>
<dbReference type="SFLD" id="SFLDS00003">
    <property type="entry name" value="Haloacid_Dehalogenase"/>
    <property type="match status" value="1"/>
</dbReference>
<dbReference type="InterPro" id="IPR036412">
    <property type="entry name" value="HAD-like_sf"/>
</dbReference>
<dbReference type="STRING" id="1797263.A2397_02350"/>
<comment type="caution">
    <text evidence="1">The sequence shown here is derived from an EMBL/GenBank/DDBJ whole genome shotgun (WGS) entry which is preliminary data.</text>
</comment>
<dbReference type="Gene3D" id="1.10.150.240">
    <property type="entry name" value="Putative phosphatase, domain 2"/>
    <property type="match status" value="1"/>
</dbReference>
<evidence type="ECO:0008006" key="3">
    <source>
        <dbReference type="Google" id="ProtNLM"/>
    </source>
</evidence>
<protein>
    <recommendedName>
        <fullName evidence="3">HAD family hydrolase</fullName>
    </recommendedName>
</protein>
<dbReference type="Pfam" id="PF00702">
    <property type="entry name" value="Hydrolase"/>
    <property type="match status" value="1"/>
</dbReference>
<dbReference type="InterPro" id="IPR006439">
    <property type="entry name" value="HAD-SF_hydro_IA"/>
</dbReference>